<dbReference type="GO" id="GO:0005524">
    <property type="term" value="F:ATP binding"/>
    <property type="evidence" value="ECO:0007669"/>
    <property type="project" value="InterPro"/>
</dbReference>
<dbReference type="InterPro" id="IPR036163">
    <property type="entry name" value="HMA_dom_sf"/>
</dbReference>
<evidence type="ECO:0000256" key="3">
    <source>
        <dbReference type="ARBA" id="ARBA00022692"/>
    </source>
</evidence>
<dbReference type="SUPFAM" id="SSF81653">
    <property type="entry name" value="Calcium ATPase, transduction domain A"/>
    <property type="match status" value="1"/>
</dbReference>
<evidence type="ECO:0000256" key="5">
    <source>
        <dbReference type="ARBA" id="ARBA00022967"/>
    </source>
</evidence>
<keyword evidence="6 8" id="KW-1133">Transmembrane helix</keyword>
<dbReference type="GO" id="GO:0005507">
    <property type="term" value="F:copper ion binding"/>
    <property type="evidence" value="ECO:0007669"/>
    <property type="project" value="TreeGrafter"/>
</dbReference>
<evidence type="ECO:0000256" key="1">
    <source>
        <dbReference type="ARBA" id="ARBA00004370"/>
    </source>
</evidence>
<dbReference type="InterPro" id="IPR006121">
    <property type="entry name" value="HMA_dom"/>
</dbReference>
<comment type="subcellular location">
    <subcellularLocation>
        <location evidence="1">Membrane</location>
    </subcellularLocation>
</comment>
<dbReference type="PRINTS" id="PR00119">
    <property type="entry name" value="CATATPASE"/>
</dbReference>
<dbReference type="InterPro" id="IPR059000">
    <property type="entry name" value="ATPase_P-type_domA"/>
</dbReference>
<keyword evidence="3 8" id="KW-0812">Transmembrane</keyword>
<keyword evidence="5" id="KW-1278">Translocase</keyword>
<dbReference type="Gene3D" id="2.70.150.10">
    <property type="entry name" value="Calcium-transporting ATPase, cytoplasmic transduction domain A"/>
    <property type="match status" value="1"/>
</dbReference>
<dbReference type="InterPro" id="IPR008250">
    <property type="entry name" value="ATPase_P-typ_transduc_dom_A_sf"/>
</dbReference>
<sequence>MATDLLRLSLLPHKNLCFSYSTDSNVRRFDYNSLVTVKRRRNLLLPKRRRHLLRPHSAPNLVLSNSLETERLTQNDAFRDRDESSALLDVSGMMCGGCVSRVKSLLSADDRVDSAVVNMLTETAAVKLKPEVAKANLVAESLAQRLTECGFPTKRRVSGMGVTENVKKWKEMAKKKEELLANSRNRVAFRVDFGGFVLRIARFAYLAFFWNSRSFWEVLHNSYVKGGLALAALLGPGRDLLFDGLRAFKKGSPNMNSLVGFGSIAAFIISAVSLLNPRLEWDASFFDEPVMLLGFVLLGRSLEEKARIRASSDMNELLSLISTQSRLVIMSSESDSYADSVLCSDAICVEVPTDDIRVGDSVLVLPGETIPVDGRVLSGRSVVDESMLTGESLPVFKEKGLTVSAGTINWDGPLRIEASSTGANSTISKIFRMVEDAQGHEAPIQRLADSIAGPFVYSVMTLSAATFGFWYYIGTHIFPDVLLNDIAGPEGDPLLLSLKLSVDVLVVSCPCALGLATPTAILVGTSLGARQGLLIRGGDVLERLASIDYVALDKTGTLTEGKPDVSAVASFVYEESEILQIAAAVERNSFTSNCKGNFGSLGWVHGRFQTRTSSSDLMNLEHAVMQDSSGISLSNYSKTVVYVGREGEGIIGAIAISDSLRHDAKSTVTRLQQKGIKAVLLSGDREEAVATIAKTVGMGSDCINASLTPQHKSEVISTLKSAGHRVAMVGDGINDAPSLALADVGIALQIEAQENAASDAASIVLLGNKLSQEQQLLERESDREEIVQALKELSGDKAPGPYGFTLSLWTKGMGYIFGFSVDVGSDKGIKISHLLFANDTIMFCDANKEQLLFIRMVFTYVEAVTGLEVNLNKNECKELMGVVYGRVLEPGGKDLFAMCVLKRGMAIACNSGMIVSMAERNTRMFISSNNLMFGNWIVLLPCLDSCSHPPYAKDAASPNGDIFSMERNWFAKAPKLPVGVVDALELAQATMAKVYQNLSWAIAYNVVAIPIAAGVLLPRYDFAMTPSLSGGLMALSSIFVVTNSLLLQLHGSQRSSKN</sequence>
<dbReference type="SUPFAM" id="SSF55008">
    <property type="entry name" value="HMA, heavy metal-associated domain"/>
    <property type="match status" value="1"/>
</dbReference>
<dbReference type="InterPro" id="IPR023214">
    <property type="entry name" value="HAD_sf"/>
</dbReference>
<dbReference type="PANTHER" id="PTHR43520">
    <property type="entry name" value="ATP7, ISOFORM B"/>
    <property type="match status" value="1"/>
</dbReference>
<dbReference type="SUPFAM" id="SSF56784">
    <property type="entry name" value="HAD-like"/>
    <property type="match status" value="2"/>
</dbReference>
<dbReference type="PROSITE" id="PS50846">
    <property type="entry name" value="HMA_2"/>
    <property type="match status" value="1"/>
</dbReference>
<evidence type="ECO:0000256" key="6">
    <source>
        <dbReference type="ARBA" id="ARBA00022989"/>
    </source>
</evidence>
<dbReference type="EMBL" id="OIVN01000291">
    <property type="protein sequence ID" value="SPC77743.1"/>
    <property type="molecule type" value="Genomic_DNA"/>
</dbReference>
<accession>A0A2N9ESH9</accession>
<dbReference type="GO" id="GO:0016887">
    <property type="term" value="F:ATP hydrolysis activity"/>
    <property type="evidence" value="ECO:0007669"/>
    <property type="project" value="InterPro"/>
</dbReference>
<dbReference type="GO" id="GO:0043682">
    <property type="term" value="F:P-type divalent copper transporter activity"/>
    <property type="evidence" value="ECO:0007669"/>
    <property type="project" value="TreeGrafter"/>
</dbReference>
<evidence type="ECO:0000259" key="9">
    <source>
        <dbReference type="PROSITE" id="PS50846"/>
    </source>
</evidence>
<evidence type="ECO:0000256" key="7">
    <source>
        <dbReference type="ARBA" id="ARBA00023136"/>
    </source>
</evidence>
<reference evidence="10" key="1">
    <citation type="submission" date="2018-02" db="EMBL/GenBank/DDBJ databases">
        <authorList>
            <person name="Cohen D.B."/>
            <person name="Kent A.D."/>
        </authorList>
    </citation>
    <scope>NUCLEOTIDE SEQUENCE</scope>
</reference>
<proteinExistence type="inferred from homology"/>
<feature type="transmembrane region" description="Helical" evidence="8">
    <location>
        <begin position="998"/>
        <end position="1017"/>
    </location>
</feature>
<dbReference type="PROSITE" id="PS00154">
    <property type="entry name" value="ATPASE_E1_E2"/>
    <property type="match status" value="1"/>
</dbReference>
<dbReference type="NCBIfam" id="TIGR01494">
    <property type="entry name" value="ATPase_P-type"/>
    <property type="match status" value="1"/>
</dbReference>
<name>A0A2N9ESH9_FAGSY</name>
<evidence type="ECO:0000256" key="8">
    <source>
        <dbReference type="SAM" id="Phobius"/>
    </source>
</evidence>
<dbReference type="InterPro" id="IPR036412">
    <property type="entry name" value="HAD-like_sf"/>
</dbReference>
<dbReference type="AlphaFoldDB" id="A0A2N9ESH9"/>
<keyword evidence="4" id="KW-0479">Metal-binding</keyword>
<evidence type="ECO:0000256" key="4">
    <source>
        <dbReference type="ARBA" id="ARBA00022723"/>
    </source>
</evidence>
<evidence type="ECO:0000256" key="2">
    <source>
        <dbReference type="ARBA" id="ARBA00006024"/>
    </source>
</evidence>
<dbReference type="InterPro" id="IPR001757">
    <property type="entry name" value="P_typ_ATPase"/>
</dbReference>
<dbReference type="Gene3D" id="3.40.50.1000">
    <property type="entry name" value="HAD superfamily/HAD-like"/>
    <property type="match status" value="1"/>
</dbReference>
<feature type="domain" description="HMA" evidence="9">
    <location>
        <begin position="84"/>
        <end position="154"/>
    </location>
</feature>
<dbReference type="Pfam" id="PF00702">
    <property type="entry name" value="Hydrolase"/>
    <property type="match status" value="1"/>
</dbReference>
<dbReference type="Pfam" id="PF00403">
    <property type="entry name" value="HMA"/>
    <property type="match status" value="1"/>
</dbReference>
<dbReference type="SUPFAM" id="SSF81665">
    <property type="entry name" value="Calcium ATPase, transmembrane domain M"/>
    <property type="match status" value="1"/>
</dbReference>
<comment type="similarity">
    <text evidence="2">Belongs to the cation transport ATPase (P-type) (TC 3.A.3) family. Type IB subfamily.</text>
</comment>
<organism evidence="10">
    <name type="scientific">Fagus sylvatica</name>
    <name type="common">Beechnut</name>
    <dbReference type="NCBI Taxonomy" id="28930"/>
    <lineage>
        <taxon>Eukaryota</taxon>
        <taxon>Viridiplantae</taxon>
        <taxon>Streptophyta</taxon>
        <taxon>Embryophyta</taxon>
        <taxon>Tracheophyta</taxon>
        <taxon>Spermatophyta</taxon>
        <taxon>Magnoliopsida</taxon>
        <taxon>eudicotyledons</taxon>
        <taxon>Gunneridae</taxon>
        <taxon>Pentapetalae</taxon>
        <taxon>rosids</taxon>
        <taxon>fabids</taxon>
        <taxon>Fagales</taxon>
        <taxon>Fagaceae</taxon>
        <taxon>Fagus</taxon>
    </lineage>
</organism>
<dbReference type="Pfam" id="PF00122">
    <property type="entry name" value="E1-E2_ATPase"/>
    <property type="match status" value="1"/>
</dbReference>
<dbReference type="PANTHER" id="PTHR43520:SF19">
    <property type="entry name" value="COPPER-TRANSPORTING ATPASE PAA2, CHLOROPLASTIC"/>
    <property type="match status" value="1"/>
</dbReference>
<protein>
    <recommendedName>
        <fullName evidence="9">HMA domain-containing protein</fullName>
    </recommendedName>
</protein>
<feature type="transmembrane region" description="Helical" evidence="8">
    <location>
        <begin position="1029"/>
        <end position="1049"/>
    </location>
</feature>
<evidence type="ECO:0000313" key="10">
    <source>
        <dbReference type="EMBL" id="SPC77743.1"/>
    </source>
</evidence>
<dbReference type="FunFam" id="2.70.150.10:FF:000002">
    <property type="entry name" value="Copper-transporting ATPase 1, putative"/>
    <property type="match status" value="1"/>
</dbReference>
<dbReference type="InterPro" id="IPR023298">
    <property type="entry name" value="ATPase_P-typ_TM_dom_sf"/>
</dbReference>
<dbReference type="CDD" id="cd00371">
    <property type="entry name" value="HMA"/>
    <property type="match status" value="1"/>
</dbReference>
<dbReference type="InterPro" id="IPR018303">
    <property type="entry name" value="ATPase_P-typ_P_site"/>
</dbReference>
<dbReference type="Gene3D" id="3.30.70.100">
    <property type="match status" value="1"/>
</dbReference>
<dbReference type="GO" id="GO:0055070">
    <property type="term" value="P:copper ion homeostasis"/>
    <property type="evidence" value="ECO:0007669"/>
    <property type="project" value="TreeGrafter"/>
</dbReference>
<gene>
    <name evidence="10" type="ORF">FSB_LOCUS5625</name>
</gene>
<dbReference type="GO" id="GO:0016020">
    <property type="term" value="C:membrane"/>
    <property type="evidence" value="ECO:0007669"/>
    <property type="project" value="UniProtKB-SubCell"/>
</dbReference>
<keyword evidence="7 8" id="KW-0472">Membrane</keyword>